<reference evidence="9 10" key="1">
    <citation type="submission" date="2023-03" db="EMBL/GenBank/DDBJ databases">
        <title>Mating type loci evolution in Malassezia.</title>
        <authorList>
            <person name="Coelho M.A."/>
        </authorList>
    </citation>
    <scope>NUCLEOTIDE SEQUENCE [LARGE SCALE GENOMIC DNA]</scope>
    <source>
        <strain evidence="9 10">CBS 13387</strain>
    </source>
</reference>
<protein>
    <recommendedName>
        <fullName evidence="5">Restriction of telomere capping protein 4</fullName>
    </recommendedName>
</protein>
<evidence type="ECO:0000256" key="4">
    <source>
        <dbReference type="ARBA" id="ARBA00009461"/>
    </source>
</evidence>
<comment type="function">
    <text evidence="1">May be involved in a process influencing telomere capping.</text>
</comment>
<proteinExistence type="inferred from homology"/>
<evidence type="ECO:0000256" key="2">
    <source>
        <dbReference type="ARBA" id="ARBA00004123"/>
    </source>
</evidence>
<name>A0AAJ6CMX9_9BASI</name>
<evidence type="ECO:0000313" key="10">
    <source>
        <dbReference type="Proteomes" id="UP001217582"/>
    </source>
</evidence>
<keyword evidence="10" id="KW-1185">Reference proteome</keyword>
<comment type="similarity">
    <text evidence="4">Belongs to the RTC4 family.</text>
</comment>
<sequence length="274" mass="31488">MTPGAQLILPKRARPSLSCAAFEELRAEFGHAPGAHDDAPREPPRQTCPFCHASIERPSRVLRDMLSFWEQRKKAGHVLRPTDTLAVCEQHRNERDVIPHGASRGWPMSIDFRQLRRRITSPDARYLRVLHDCIEHPDHSVWFRTAKAQRAAQGRKVCDLNTFDERLCGYYGERGWELLHEILYAVYVQDPLLPTLDLTRDDVQRHLAPLNTPQFLDNVLLPELVCLLIQDDLGGVPYDEAMRVQRESQKFGMAMYASDAPPPKRMRLVQQTLP</sequence>
<dbReference type="PANTHER" id="PTHR41391:SF1">
    <property type="entry name" value="RESTRICTION OF TELOMERE CAPPING PROTEIN 4"/>
    <property type="match status" value="1"/>
</dbReference>
<dbReference type="InterPro" id="IPR039024">
    <property type="entry name" value="RTC4"/>
</dbReference>
<organism evidence="9 10">
    <name type="scientific">Malassezia arunalokei</name>
    <dbReference type="NCBI Taxonomy" id="1514897"/>
    <lineage>
        <taxon>Eukaryota</taxon>
        <taxon>Fungi</taxon>
        <taxon>Dikarya</taxon>
        <taxon>Basidiomycota</taxon>
        <taxon>Ustilaginomycotina</taxon>
        <taxon>Malasseziomycetes</taxon>
        <taxon>Malasseziales</taxon>
        <taxon>Malasseziaceae</taxon>
        <taxon>Malassezia</taxon>
    </lineage>
</organism>
<dbReference type="EMBL" id="CP119920">
    <property type="protein sequence ID" value="WFD16825.1"/>
    <property type="molecule type" value="Genomic_DNA"/>
</dbReference>
<dbReference type="Proteomes" id="UP001217582">
    <property type="component" value="Chromosome 5"/>
</dbReference>
<comment type="subcellular location">
    <subcellularLocation>
        <location evidence="3">Cytoplasm</location>
    </subcellularLocation>
    <subcellularLocation>
        <location evidence="2">Nucleus</location>
    </subcellularLocation>
</comment>
<evidence type="ECO:0000256" key="1">
    <source>
        <dbReference type="ARBA" id="ARBA00002738"/>
    </source>
</evidence>
<evidence type="ECO:0000256" key="7">
    <source>
        <dbReference type="ARBA" id="ARBA00023242"/>
    </source>
</evidence>
<evidence type="ECO:0000256" key="6">
    <source>
        <dbReference type="ARBA" id="ARBA00022490"/>
    </source>
</evidence>
<gene>
    <name evidence="9" type="ORF">MARU1_002868</name>
</gene>
<keyword evidence="6" id="KW-0963">Cytoplasm</keyword>
<keyword evidence="7" id="KW-0539">Nucleus</keyword>
<evidence type="ECO:0000256" key="5">
    <source>
        <dbReference type="ARBA" id="ARBA00015162"/>
    </source>
</evidence>
<dbReference type="InterPro" id="IPR028094">
    <property type="entry name" value="RTC4_C"/>
</dbReference>
<dbReference type="PANTHER" id="PTHR41391">
    <property type="entry name" value="RESTRICTION OF TELOMERE CAPPING PROTEIN 4"/>
    <property type="match status" value="1"/>
</dbReference>
<dbReference type="AlphaFoldDB" id="A0AAJ6CMX9"/>
<feature type="domain" description="Restriction of telomere capping protein 4 C-terminal" evidence="8">
    <location>
        <begin position="129"/>
        <end position="258"/>
    </location>
</feature>
<dbReference type="SMART" id="SM01312">
    <property type="entry name" value="RTC4"/>
    <property type="match status" value="1"/>
</dbReference>
<accession>A0AAJ6CMX9</accession>
<dbReference type="GO" id="GO:0005634">
    <property type="term" value="C:nucleus"/>
    <property type="evidence" value="ECO:0007669"/>
    <property type="project" value="UniProtKB-SubCell"/>
</dbReference>
<dbReference type="Pfam" id="PF14474">
    <property type="entry name" value="RTC4"/>
    <property type="match status" value="1"/>
</dbReference>
<evidence type="ECO:0000313" key="9">
    <source>
        <dbReference type="EMBL" id="WFD16825.1"/>
    </source>
</evidence>
<evidence type="ECO:0000256" key="3">
    <source>
        <dbReference type="ARBA" id="ARBA00004496"/>
    </source>
</evidence>
<evidence type="ECO:0000259" key="8">
    <source>
        <dbReference type="SMART" id="SM01312"/>
    </source>
</evidence>
<dbReference type="GO" id="GO:0005737">
    <property type="term" value="C:cytoplasm"/>
    <property type="evidence" value="ECO:0007669"/>
    <property type="project" value="UniProtKB-SubCell"/>
</dbReference>